<keyword evidence="2" id="KW-1185">Reference proteome</keyword>
<dbReference type="RefSeq" id="WP_072286323.1">
    <property type="nucleotide sequence ID" value="NZ_CP015455.1"/>
</dbReference>
<dbReference type="AlphaFoldDB" id="A0A1L3GEX2"/>
<evidence type="ECO:0008006" key="3">
    <source>
        <dbReference type="Google" id="ProtNLM"/>
    </source>
</evidence>
<dbReference type="Proteomes" id="UP000182264">
    <property type="component" value="Chromosome"/>
</dbReference>
<evidence type="ECO:0000313" key="2">
    <source>
        <dbReference type="Proteomes" id="UP000182264"/>
    </source>
</evidence>
<dbReference type="EMBL" id="CP015518">
    <property type="protein sequence ID" value="APG24483.1"/>
    <property type="molecule type" value="Genomic_DNA"/>
</dbReference>
<dbReference type="InterPro" id="IPR036412">
    <property type="entry name" value="HAD-like_sf"/>
</dbReference>
<evidence type="ECO:0000313" key="1">
    <source>
        <dbReference type="EMBL" id="APG24483.1"/>
    </source>
</evidence>
<gene>
    <name evidence="1" type="ORF">A7E75_05115</name>
</gene>
<reference evidence="1 2" key="1">
    <citation type="journal article" date="2017" name="Genome Announc.">
        <title>Complete Genome Sequences of Two Acetylene-Fermenting Pelobacter acetylenicus Strains.</title>
        <authorList>
            <person name="Sutton J.M."/>
            <person name="Baesman S.M."/>
            <person name="Fierst J.L."/>
            <person name="Poret-Peterson A.T."/>
            <person name="Oremland R.S."/>
            <person name="Dunlap D.S."/>
            <person name="Akob D.M."/>
        </authorList>
    </citation>
    <scope>NUCLEOTIDE SEQUENCE [LARGE SCALE GENOMIC DNA]</scope>
    <source>
        <strain evidence="1 2">DSM 3247</strain>
    </source>
</reference>
<dbReference type="KEGG" id="pace:A6070_13765"/>
<organism evidence="1 2">
    <name type="scientific">Syntrophotalea acetylenica</name>
    <name type="common">Pelobacter acetylenicus</name>
    <dbReference type="NCBI Taxonomy" id="29542"/>
    <lineage>
        <taxon>Bacteria</taxon>
        <taxon>Pseudomonadati</taxon>
        <taxon>Thermodesulfobacteriota</taxon>
        <taxon>Desulfuromonadia</taxon>
        <taxon>Desulfuromonadales</taxon>
        <taxon>Syntrophotaleaceae</taxon>
        <taxon>Syntrophotalea</taxon>
    </lineage>
</organism>
<name>A0A1L3GEX2_SYNAC</name>
<dbReference type="InterPro" id="IPR023214">
    <property type="entry name" value="HAD_sf"/>
</dbReference>
<dbReference type="Pfam" id="PF12710">
    <property type="entry name" value="HAD"/>
    <property type="match status" value="1"/>
</dbReference>
<dbReference type="Gene3D" id="3.40.50.1000">
    <property type="entry name" value="HAD superfamily/HAD-like"/>
    <property type="match status" value="1"/>
</dbReference>
<dbReference type="STRING" id="29542.A6070_13765"/>
<proteinExistence type="predicted"/>
<accession>A0A1L3GEX2</accession>
<dbReference type="SUPFAM" id="SSF56784">
    <property type="entry name" value="HAD-like"/>
    <property type="match status" value="1"/>
</dbReference>
<dbReference type="OrthoDB" id="9799365at2"/>
<sequence length="352" mass="39342">MVNGKFFVWIWLAGLIILQPALGCARQVVSCDSLFLWRDGTARQAITGFVRKVTDPEDAAYVPPQDRIVTIDLDGTLVCERPLPLGMLIAETLLREAAAAPQLQGRQPFDAARQDGLKRMRRDHFELFFGLSGAGFEEQAFRARLQTLVRDQRHPRFDLPYRELFYRPMLQLVDYLLRHDFIVYVLSGSDQTLVRLLCAEQPELAALPPVRFIGTLVALDVDFASGKPVYYRLARELEPVNLRRGKALNIVYRIGQYPILAIGNSDGDCAMLAATHAAPYPATLRLLLHHDDAEREYAYGAAGKTISCQGNGEAGLCRDLAGDDIVDISMKRDFLQVFATGEAGAAYWEPEK</sequence>
<protein>
    <recommendedName>
        <fullName evidence="3">Haloacid dehalogenase-like hydrolase</fullName>
    </recommendedName>
</protein>